<dbReference type="OrthoDB" id="8370318at2"/>
<keyword evidence="4 6" id="KW-1133">Transmembrane helix</keyword>
<evidence type="ECO:0000313" key="8">
    <source>
        <dbReference type="EMBL" id="KEQ16970.1"/>
    </source>
</evidence>
<dbReference type="STRING" id="1137799.GZ78_20310"/>
<evidence type="ECO:0000256" key="5">
    <source>
        <dbReference type="ARBA" id="ARBA00023136"/>
    </source>
</evidence>
<keyword evidence="2" id="KW-1003">Cell membrane</keyword>
<feature type="transmembrane region" description="Helical" evidence="6">
    <location>
        <begin position="67"/>
        <end position="89"/>
    </location>
</feature>
<evidence type="ECO:0000256" key="2">
    <source>
        <dbReference type="ARBA" id="ARBA00022475"/>
    </source>
</evidence>
<dbReference type="EMBL" id="JOKH01000004">
    <property type="protein sequence ID" value="KEQ16970.1"/>
    <property type="molecule type" value="Genomic_DNA"/>
</dbReference>
<name>A0A081NEU7_9GAMM</name>
<dbReference type="PANTHER" id="PTHR42920">
    <property type="entry name" value="OS03G0707200 PROTEIN-RELATED"/>
    <property type="match status" value="1"/>
</dbReference>
<comment type="subcellular location">
    <subcellularLocation>
        <location evidence="1">Cell membrane</location>
        <topology evidence="1">Multi-pass membrane protein</topology>
    </subcellularLocation>
</comment>
<feature type="domain" description="EamA" evidence="7">
    <location>
        <begin position="8"/>
        <end position="137"/>
    </location>
</feature>
<feature type="transmembrane region" description="Helical" evidence="6">
    <location>
        <begin position="237"/>
        <end position="258"/>
    </location>
</feature>
<dbReference type="SUPFAM" id="SSF103481">
    <property type="entry name" value="Multidrug resistance efflux transporter EmrE"/>
    <property type="match status" value="2"/>
</dbReference>
<dbReference type="RefSeq" id="WP_034839321.1">
    <property type="nucleotide sequence ID" value="NZ_JOKH01000004.1"/>
</dbReference>
<dbReference type="InterPro" id="IPR037185">
    <property type="entry name" value="EmrE-like"/>
</dbReference>
<feature type="transmembrane region" description="Helical" evidence="6">
    <location>
        <begin position="148"/>
        <end position="168"/>
    </location>
</feature>
<keyword evidence="3 6" id="KW-0812">Transmembrane</keyword>
<dbReference type="AlphaFoldDB" id="A0A081NEU7"/>
<feature type="transmembrane region" description="Helical" evidence="6">
    <location>
        <begin position="207"/>
        <end position="225"/>
    </location>
</feature>
<feature type="domain" description="EamA" evidence="7">
    <location>
        <begin position="147"/>
        <end position="279"/>
    </location>
</feature>
<feature type="transmembrane region" description="Helical" evidence="6">
    <location>
        <begin position="9"/>
        <end position="29"/>
    </location>
</feature>
<dbReference type="InterPro" id="IPR000620">
    <property type="entry name" value="EamA_dom"/>
</dbReference>
<dbReference type="eggNOG" id="COG0697">
    <property type="taxonomic scope" value="Bacteria"/>
</dbReference>
<gene>
    <name evidence="8" type="ORF">GZ78_20310</name>
</gene>
<feature type="transmembrane region" description="Helical" evidence="6">
    <location>
        <begin position="35"/>
        <end position="55"/>
    </location>
</feature>
<keyword evidence="9" id="KW-1185">Reference proteome</keyword>
<feature type="transmembrane region" description="Helical" evidence="6">
    <location>
        <begin position="123"/>
        <end position="142"/>
    </location>
</feature>
<evidence type="ECO:0000259" key="7">
    <source>
        <dbReference type="Pfam" id="PF00892"/>
    </source>
</evidence>
<comment type="caution">
    <text evidence="8">The sequence shown here is derived from an EMBL/GenBank/DDBJ whole genome shotgun (WGS) entry which is preliminary data.</text>
</comment>
<proteinExistence type="predicted"/>
<organism evidence="8 9">
    <name type="scientific">Endozoicomonas numazuensis</name>
    <dbReference type="NCBI Taxonomy" id="1137799"/>
    <lineage>
        <taxon>Bacteria</taxon>
        <taxon>Pseudomonadati</taxon>
        <taxon>Pseudomonadota</taxon>
        <taxon>Gammaproteobacteria</taxon>
        <taxon>Oceanospirillales</taxon>
        <taxon>Endozoicomonadaceae</taxon>
        <taxon>Endozoicomonas</taxon>
    </lineage>
</organism>
<evidence type="ECO:0000256" key="6">
    <source>
        <dbReference type="SAM" id="Phobius"/>
    </source>
</evidence>
<feature type="transmembrane region" description="Helical" evidence="6">
    <location>
        <begin position="264"/>
        <end position="283"/>
    </location>
</feature>
<dbReference type="Pfam" id="PF00892">
    <property type="entry name" value="EamA"/>
    <property type="match status" value="2"/>
</dbReference>
<feature type="transmembrane region" description="Helical" evidence="6">
    <location>
        <begin position="95"/>
        <end position="114"/>
    </location>
</feature>
<evidence type="ECO:0000256" key="3">
    <source>
        <dbReference type="ARBA" id="ARBA00022692"/>
    </source>
</evidence>
<sequence>MSRSLQADAVMLLVTILAASGWIFTKLALEDLPPIAFLALRFLGSFLLLILFCWYSLFRLNLKQWRYAVFAGLVQGISMMVWILALNSADQVSEGAFITSMLTIIAPIIAWLFFSSHLKRETLFALPLALAGMALLALDGNWQLESAQLLFLVSAFGFALHINLTNYFGQNLPSLPFTAIQVAVVGGLAALVSFFTESWPKTVDSSAWGWLLAAILLATGFRYTLQTWGIKNSTAGSAALIMTLEPLWTAMMSLYWLGESMDKQALVGCILILASLVVSRWQLIKRQTRRTGSSLRV</sequence>
<dbReference type="GO" id="GO:0005886">
    <property type="term" value="C:plasma membrane"/>
    <property type="evidence" value="ECO:0007669"/>
    <property type="project" value="UniProtKB-SubCell"/>
</dbReference>
<feature type="transmembrane region" description="Helical" evidence="6">
    <location>
        <begin position="175"/>
        <end position="195"/>
    </location>
</feature>
<dbReference type="PANTHER" id="PTHR42920:SF5">
    <property type="entry name" value="EAMA DOMAIN-CONTAINING PROTEIN"/>
    <property type="match status" value="1"/>
</dbReference>
<dbReference type="Proteomes" id="UP000028073">
    <property type="component" value="Unassembled WGS sequence"/>
</dbReference>
<keyword evidence="5 6" id="KW-0472">Membrane</keyword>
<evidence type="ECO:0000256" key="4">
    <source>
        <dbReference type="ARBA" id="ARBA00022989"/>
    </source>
</evidence>
<dbReference type="InterPro" id="IPR051258">
    <property type="entry name" value="Diverse_Substrate_Transporter"/>
</dbReference>
<evidence type="ECO:0000256" key="1">
    <source>
        <dbReference type="ARBA" id="ARBA00004651"/>
    </source>
</evidence>
<protein>
    <recommendedName>
        <fullName evidence="7">EamA domain-containing protein</fullName>
    </recommendedName>
</protein>
<reference evidence="8 9" key="1">
    <citation type="submission" date="2014-06" db="EMBL/GenBank/DDBJ databases">
        <title>Whole Genome Sequences of Three Symbiotic Endozoicomonas Bacteria.</title>
        <authorList>
            <person name="Neave M.J."/>
            <person name="Apprill A."/>
            <person name="Voolstra C.R."/>
        </authorList>
    </citation>
    <scope>NUCLEOTIDE SEQUENCE [LARGE SCALE GENOMIC DNA]</scope>
    <source>
        <strain evidence="8 9">DSM 25634</strain>
    </source>
</reference>
<evidence type="ECO:0000313" key="9">
    <source>
        <dbReference type="Proteomes" id="UP000028073"/>
    </source>
</evidence>
<accession>A0A081NEU7</accession>